<gene>
    <name evidence="1" type="ORF">GCM10007140_13500</name>
</gene>
<name>A0A917AQ45_9BACI</name>
<accession>A0A917AQ45</accession>
<evidence type="ECO:0000313" key="2">
    <source>
        <dbReference type="Proteomes" id="UP000605259"/>
    </source>
</evidence>
<reference evidence="1" key="2">
    <citation type="submission" date="2020-09" db="EMBL/GenBank/DDBJ databases">
        <authorList>
            <person name="Sun Q."/>
            <person name="Zhou Y."/>
        </authorList>
    </citation>
    <scope>NUCLEOTIDE SEQUENCE</scope>
    <source>
        <strain evidence="1">CGMCC 1.12698</strain>
    </source>
</reference>
<dbReference type="AlphaFoldDB" id="A0A917AQ45"/>
<keyword evidence="2" id="KW-1185">Reference proteome</keyword>
<dbReference type="EMBL" id="BMFK01000001">
    <property type="protein sequence ID" value="GGE64593.1"/>
    <property type="molecule type" value="Genomic_DNA"/>
</dbReference>
<evidence type="ECO:0000313" key="1">
    <source>
        <dbReference type="EMBL" id="GGE64593.1"/>
    </source>
</evidence>
<comment type="caution">
    <text evidence="1">The sequence shown here is derived from an EMBL/GenBank/DDBJ whole genome shotgun (WGS) entry which is preliminary data.</text>
</comment>
<organism evidence="1 2">
    <name type="scientific">Priestia taiwanensis</name>
    <dbReference type="NCBI Taxonomy" id="1347902"/>
    <lineage>
        <taxon>Bacteria</taxon>
        <taxon>Bacillati</taxon>
        <taxon>Bacillota</taxon>
        <taxon>Bacilli</taxon>
        <taxon>Bacillales</taxon>
        <taxon>Bacillaceae</taxon>
        <taxon>Priestia</taxon>
    </lineage>
</organism>
<reference evidence="1" key="1">
    <citation type="journal article" date="2014" name="Int. J. Syst. Evol. Microbiol.">
        <title>Complete genome sequence of Corynebacterium casei LMG S-19264T (=DSM 44701T), isolated from a smear-ripened cheese.</title>
        <authorList>
            <consortium name="US DOE Joint Genome Institute (JGI-PGF)"/>
            <person name="Walter F."/>
            <person name="Albersmeier A."/>
            <person name="Kalinowski J."/>
            <person name="Ruckert C."/>
        </authorList>
    </citation>
    <scope>NUCLEOTIDE SEQUENCE</scope>
    <source>
        <strain evidence="1">CGMCC 1.12698</strain>
    </source>
</reference>
<protein>
    <submittedName>
        <fullName evidence="1">Uncharacterized protein</fullName>
    </submittedName>
</protein>
<sequence>MYCEGGIHLFGCFLLCLEYEISHIVINRKELIDMFIEMRKTAQGIGYWGAEEKRVLFVETGD</sequence>
<proteinExistence type="predicted"/>
<dbReference type="Proteomes" id="UP000605259">
    <property type="component" value="Unassembled WGS sequence"/>
</dbReference>